<feature type="region of interest" description="Disordered" evidence="1">
    <location>
        <begin position="118"/>
        <end position="151"/>
    </location>
</feature>
<dbReference type="RefSeq" id="XP_059604747.1">
    <property type="nucleotide sequence ID" value="XM_059744896.1"/>
</dbReference>
<protein>
    <submittedName>
        <fullName evidence="2">Uncharacterized protein</fullName>
    </submittedName>
</protein>
<proteinExistence type="predicted"/>
<dbReference type="VEuPathDB" id="FungiDB:An16g00950"/>
<gene>
    <name evidence="2" type="ORF">An16g00950</name>
</gene>
<organism evidence="2">
    <name type="scientific">Aspergillus niger</name>
    <dbReference type="NCBI Taxonomy" id="5061"/>
    <lineage>
        <taxon>Eukaryota</taxon>
        <taxon>Fungi</taxon>
        <taxon>Dikarya</taxon>
        <taxon>Ascomycota</taxon>
        <taxon>Pezizomycotina</taxon>
        <taxon>Eurotiomycetes</taxon>
        <taxon>Eurotiomycetidae</taxon>
        <taxon>Eurotiales</taxon>
        <taxon>Aspergillaceae</taxon>
        <taxon>Aspergillus</taxon>
        <taxon>Aspergillus subgen. Circumdati</taxon>
    </lineage>
</organism>
<evidence type="ECO:0000313" key="2">
    <source>
        <dbReference type="RefSeq" id="XP_059604747.1"/>
    </source>
</evidence>
<evidence type="ECO:0000256" key="1">
    <source>
        <dbReference type="SAM" id="MobiDB-lite"/>
    </source>
</evidence>
<name>A0AAJ8E2M6_ASPNG</name>
<sequence>MDRSIFYVASATATVLYVLEVVPRSFPILHRLPYVPGASACFRVWQDRISISCSPAACRKDGFVTDVPRRQLKWSRRIILVNQLLKLGYRKRIVSKCSIARKKSQGLGIDIGGPSSMGKEHWLNRNSGRMNERPRERYPVQGSPHIKKRPCGMLMTSQRGNWLGLVQHPTSGKHKGDPP</sequence>
<dbReference type="GeneID" id="84593314"/>
<dbReference type="KEGG" id="ang:An16g00950"/>
<reference evidence="2" key="1">
    <citation type="submission" date="2025-02" db="EMBL/GenBank/DDBJ databases">
        <authorList>
            <consortium name="NCBI Genome Project"/>
        </authorList>
    </citation>
    <scope>NUCLEOTIDE SEQUENCE</scope>
</reference>
<dbReference type="AlphaFoldDB" id="A0AAJ8E2M6"/>
<reference evidence="2" key="2">
    <citation type="submission" date="2025-08" db="UniProtKB">
        <authorList>
            <consortium name="RefSeq"/>
        </authorList>
    </citation>
    <scope>IDENTIFICATION</scope>
</reference>
<accession>A0AAJ8E2M6</accession>